<keyword evidence="3" id="KW-1185">Reference proteome</keyword>
<organism evidence="2 3">
    <name type="scientific">Gracilibacillus caseinilyticus</name>
    <dbReference type="NCBI Taxonomy" id="2932256"/>
    <lineage>
        <taxon>Bacteria</taxon>
        <taxon>Bacillati</taxon>
        <taxon>Bacillota</taxon>
        <taxon>Bacilli</taxon>
        <taxon>Bacillales</taxon>
        <taxon>Bacillaceae</taxon>
        <taxon>Gracilibacillus</taxon>
    </lineage>
</organism>
<dbReference type="EMBL" id="CP095072">
    <property type="protein sequence ID" value="UOQ49968.1"/>
    <property type="molecule type" value="Genomic_DNA"/>
</dbReference>
<feature type="transmembrane region" description="Helical" evidence="1">
    <location>
        <begin position="69"/>
        <end position="89"/>
    </location>
</feature>
<evidence type="ECO:0000313" key="2">
    <source>
        <dbReference type="EMBL" id="UOQ49968.1"/>
    </source>
</evidence>
<feature type="transmembrane region" description="Helical" evidence="1">
    <location>
        <begin position="44"/>
        <end position="62"/>
    </location>
</feature>
<dbReference type="RefSeq" id="WP_244723052.1">
    <property type="nucleotide sequence ID" value="NZ_CP095072.1"/>
</dbReference>
<gene>
    <name evidence="2" type="ORF">MUN88_07875</name>
</gene>
<reference evidence="2 3" key="1">
    <citation type="submission" date="2022-04" db="EMBL/GenBank/DDBJ databases">
        <title>Gracilibacillus sp. isolated from saltern.</title>
        <authorList>
            <person name="Won M."/>
            <person name="Lee C.-M."/>
            <person name="Woen H.-Y."/>
            <person name="Kwon S.-W."/>
        </authorList>
    </citation>
    <scope>NUCLEOTIDE SEQUENCE [LARGE SCALE GENOMIC DNA]</scope>
    <source>
        <strain evidence="2 3">SSWR10-1</strain>
    </source>
</reference>
<accession>A0ABY4F1L3</accession>
<keyword evidence="1" id="KW-1133">Transmembrane helix</keyword>
<feature type="transmembrane region" description="Helical" evidence="1">
    <location>
        <begin position="12"/>
        <end position="32"/>
    </location>
</feature>
<keyword evidence="1" id="KW-0472">Membrane</keyword>
<protein>
    <submittedName>
        <fullName evidence="2">Uncharacterized protein</fullName>
    </submittedName>
</protein>
<sequence length="93" mass="10721">MENLSKDKEKAIKISYGTITAILLTYSFIMIFDEQNHNDGTGSLLLIIAFIFKGFYDLFYSIKEKTKVWAVLDLLFIIMALGVLVWALLNYFI</sequence>
<keyword evidence="1" id="KW-0812">Transmembrane</keyword>
<proteinExistence type="predicted"/>
<evidence type="ECO:0000313" key="3">
    <source>
        <dbReference type="Proteomes" id="UP000831782"/>
    </source>
</evidence>
<dbReference type="Proteomes" id="UP000831782">
    <property type="component" value="Chromosome"/>
</dbReference>
<evidence type="ECO:0000256" key="1">
    <source>
        <dbReference type="SAM" id="Phobius"/>
    </source>
</evidence>
<name>A0ABY4F1L3_9BACI</name>